<dbReference type="PRINTS" id="PR01273">
    <property type="entry name" value="INVTBRTCOLOR"/>
</dbReference>
<dbReference type="PANTHER" id="PTHR10612:SF34">
    <property type="entry name" value="APOLIPOPROTEIN D"/>
    <property type="match status" value="1"/>
</dbReference>
<comment type="similarity">
    <text evidence="5">Belongs to the calycin superfamily. Triabin family.</text>
</comment>
<dbReference type="InterPro" id="IPR005657">
    <property type="entry name" value="Triabi/Procalin"/>
</dbReference>
<evidence type="ECO:0000256" key="2">
    <source>
        <dbReference type="ARBA" id="ARBA00022525"/>
    </source>
</evidence>
<keyword evidence="4" id="KW-1015">Disulfide bond</keyword>
<dbReference type="Proteomes" id="UP000789524">
    <property type="component" value="Unassembled WGS sequence"/>
</dbReference>
<comment type="caution">
    <text evidence="8">The sequence shown here is derived from an EMBL/GenBank/DDBJ whole genome shotgun (WGS) entry which is preliminary data.</text>
</comment>
<evidence type="ECO:0000256" key="1">
    <source>
        <dbReference type="ARBA" id="ARBA00004613"/>
    </source>
</evidence>
<dbReference type="InterPro" id="IPR003057">
    <property type="entry name" value="Invtbrt_color"/>
</dbReference>
<organism evidence="8 9">
    <name type="scientific">Danaus chrysippus</name>
    <name type="common">African queen</name>
    <dbReference type="NCBI Taxonomy" id="151541"/>
    <lineage>
        <taxon>Eukaryota</taxon>
        <taxon>Metazoa</taxon>
        <taxon>Ecdysozoa</taxon>
        <taxon>Arthropoda</taxon>
        <taxon>Hexapoda</taxon>
        <taxon>Insecta</taxon>
        <taxon>Pterygota</taxon>
        <taxon>Neoptera</taxon>
        <taxon>Endopterygota</taxon>
        <taxon>Lepidoptera</taxon>
        <taxon>Glossata</taxon>
        <taxon>Ditrysia</taxon>
        <taxon>Papilionoidea</taxon>
        <taxon>Nymphalidae</taxon>
        <taxon>Danainae</taxon>
        <taxon>Danaini</taxon>
        <taxon>Danaina</taxon>
        <taxon>Danaus</taxon>
        <taxon>Anosia</taxon>
    </lineage>
</organism>
<keyword evidence="9" id="KW-1185">Reference proteome</keyword>
<keyword evidence="3" id="KW-0732">Signal</keyword>
<evidence type="ECO:0000256" key="3">
    <source>
        <dbReference type="ARBA" id="ARBA00022729"/>
    </source>
</evidence>
<feature type="domain" description="Lipocalin/cytosolic fatty-acid binding" evidence="6">
    <location>
        <begin position="36"/>
        <end position="127"/>
    </location>
</feature>
<evidence type="ECO:0000259" key="6">
    <source>
        <dbReference type="Pfam" id="PF00061"/>
    </source>
</evidence>
<dbReference type="GO" id="GO:0031409">
    <property type="term" value="F:pigment binding"/>
    <property type="evidence" value="ECO:0007669"/>
    <property type="project" value="InterPro"/>
</dbReference>
<proteinExistence type="inferred from homology"/>
<dbReference type="PANTHER" id="PTHR10612">
    <property type="entry name" value="APOLIPOPROTEIN D"/>
    <property type="match status" value="1"/>
</dbReference>
<reference evidence="8" key="1">
    <citation type="submission" date="2021-09" db="EMBL/GenBank/DDBJ databases">
        <authorList>
            <person name="Martin H S."/>
        </authorList>
    </citation>
    <scope>NUCLEOTIDE SEQUENCE</scope>
</reference>
<dbReference type="Pfam" id="PF00061">
    <property type="entry name" value="Lipocalin"/>
    <property type="match status" value="2"/>
</dbReference>
<dbReference type="GO" id="GO:0005737">
    <property type="term" value="C:cytoplasm"/>
    <property type="evidence" value="ECO:0007669"/>
    <property type="project" value="TreeGrafter"/>
</dbReference>
<dbReference type="Pfam" id="PF03973">
    <property type="entry name" value="Triabin"/>
    <property type="match status" value="1"/>
</dbReference>
<dbReference type="InterPro" id="IPR022272">
    <property type="entry name" value="Lipocalin_CS"/>
</dbReference>
<protein>
    <submittedName>
        <fullName evidence="8">(African queen) hypothetical protein</fullName>
    </submittedName>
</protein>
<feature type="domain" description="Lipocalin/cytosolic fatty-acid binding" evidence="7">
    <location>
        <begin position="882"/>
        <end position="951"/>
    </location>
</feature>
<sequence length="1380" mass="154761">MARVRLLLTRLRVSVWDVFNTEVVDQRLSTIRGSAVIDSNDGSAKLLVSFPVAGTNLTTSTPYWVLATDYNSYALVYSCVNVDEESRRVSSWKLSRTKQLSANASAAIDRIVNNVPVLNEQYYRPSDQTKEGCFYYPEPQAGVVVEFPGQCENVQGIQNFNMSLFQGVWHEIEAYPKEQQSGQCISHNYTVTSARTLNLLSRNVFNQELGVTNSTVTFASNQETNGNLTITLNSGGQVITIPFIVLSTDYQNYALAYSCVNLTNDFRKVFSWKLSRNKFLSNESRLAINNAMANITVLENRYYENINQTNNACFYLPTPEPGKPVTFEGQCDESIPVVSNFAAARYLGRWLLIESYPTVNQLGECNDANYTLNSDGTVDVYNTEVLNQTLLTINGTAVVASNDGSAKLNVYFPTTTEPAPYWVLDTDYTSFALVYSCRNSGNNSRTVTTFKLSRNNTLSPAAIARIDQKISQIDVLNERYFNKVNRTDEACFYLPTPGPESPVFRGRCDENITVVQNFNATAYLGLWYDIASYPVRFQYGTCPTATYEASSIGVDVFNTEVVDQRLSTIRGSAVIDSNDGSAKLLVSFPVAGTNLTTRSPYWVLATDYSSYALVYSCVNVDEESRRVSSWKLSRNKFLSEASIANINNVINSVPVLNEMYYNTRGHSDENCFYYPDNNGGPVVQSGQCANNLNIVNNFNISSFAGTWFEISRFPSELQNGECVYSNFEVNNQNINMRKSMIFNERIVNVLGNAVVSSDGRGILTVNLTNENGDRFATRFQVLDVDYNDFALLHNCRNLNSTHKQVYSWKLSRSKSGLSPAAITRINQLVSNTSELFEGYYDVTDQTSRGCFYYPDFPQPPSSIILPGPCNETIRAKPNFNTTAYLGKWYEIASYPQAFQFGECARAQYSAGNNVVNVLNTQVVNRTLDVQTATAVVASNDNSGLLEVTFVLSNGVSSWKLSRDKVLPNNSIPIIDNIIKDTQGLREEYYQPTSQSDEDCFYIPEFDRTKAAVFRGQCQNITGMQGFDAQRYLGWWHEIQRYPTDNDAGACISSNFRANGNQIQVTDTNIFGISAQVAVNNVTISNDGRIRRILSNGNIDDVWVLTTDYHNYSLLYSCENVNGSYRRVWSAKHSKDRQLTPEAESAMASIINSTDTLVQQFYIPVSQSDEACFHYPEQSGDQIILPGQCDPNIPVVQNFDAAKYTGTWYQIEKYPQRFENGTCIGARYTLDEQTGVVDVLNWQVVNGTLDTIEGNATLISTDGSAKLIVNLPIRGRNESGTVSMELYVLKTDYVTYSLAYSCVNINKYERAVAAWKLSRTRTMTDQSNSEINAYINSRQELHQPYFERVEQSDDCEEPNSSYLVRSSIILILVCSVLRFLY</sequence>
<dbReference type="EMBL" id="CAKASE010000054">
    <property type="protein sequence ID" value="CAG9565650.1"/>
    <property type="molecule type" value="Genomic_DNA"/>
</dbReference>
<feature type="domain" description="Lipocalin/cytosolic fatty-acid binding" evidence="7">
    <location>
        <begin position="343"/>
        <end position="471"/>
    </location>
</feature>
<dbReference type="Pfam" id="PF08212">
    <property type="entry name" value="Lipocalin_2"/>
    <property type="match status" value="4"/>
</dbReference>
<evidence type="ECO:0000259" key="7">
    <source>
        <dbReference type="Pfam" id="PF08212"/>
    </source>
</evidence>
<dbReference type="Gene3D" id="2.40.128.20">
    <property type="match status" value="9"/>
</dbReference>
<dbReference type="PROSITE" id="PS00213">
    <property type="entry name" value="LIPOCALIN"/>
    <property type="match status" value="4"/>
</dbReference>
<dbReference type="GO" id="GO:0000302">
    <property type="term" value="P:response to reactive oxygen species"/>
    <property type="evidence" value="ECO:0007669"/>
    <property type="project" value="TreeGrafter"/>
</dbReference>
<name>A0A8J2QMZ3_9NEOP</name>
<accession>A0A8J2QMZ3</accession>
<feature type="domain" description="Lipocalin/cytosolic fatty-acid binding" evidence="7">
    <location>
        <begin position="520"/>
        <end position="648"/>
    </location>
</feature>
<dbReference type="GO" id="GO:0005576">
    <property type="term" value="C:extracellular region"/>
    <property type="evidence" value="ECO:0007669"/>
    <property type="project" value="UniProtKB-SubCell"/>
</dbReference>
<feature type="domain" description="Lipocalin/cytosolic fatty-acid binding" evidence="6">
    <location>
        <begin position="166"/>
        <end position="284"/>
    </location>
</feature>
<dbReference type="GO" id="GO:0006629">
    <property type="term" value="P:lipid metabolic process"/>
    <property type="evidence" value="ECO:0007669"/>
    <property type="project" value="TreeGrafter"/>
</dbReference>
<dbReference type="GO" id="GO:0030682">
    <property type="term" value="P:symbiont-mediated perturbation of host defenses"/>
    <property type="evidence" value="ECO:0007669"/>
    <property type="project" value="InterPro"/>
</dbReference>
<dbReference type="InterPro" id="IPR012674">
    <property type="entry name" value="Calycin"/>
</dbReference>
<keyword evidence="2" id="KW-0964">Secreted</keyword>
<dbReference type="SUPFAM" id="SSF50814">
    <property type="entry name" value="Lipocalins"/>
    <property type="match status" value="8"/>
</dbReference>
<evidence type="ECO:0000256" key="5">
    <source>
        <dbReference type="ARBA" id="ARBA00034121"/>
    </source>
</evidence>
<gene>
    <name evidence="8" type="ORF">DCHRY22_LOCUS6451</name>
</gene>
<comment type="subcellular location">
    <subcellularLocation>
        <location evidence="1">Secreted</location>
    </subcellularLocation>
</comment>
<evidence type="ECO:0000256" key="4">
    <source>
        <dbReference type="ARBA" id="ARBA00023157"/>
    </source>
</evidence>
<feature type="domain" description="Lipocalin/cytosolic fatty-acid binding" evidence="7">
    <location>
        <begin position="1199"/>
        <end position="1331"/>
    </location>
</feature>
<dbReference type="OrthoDB" id="565904at2759"/>
<dbReference type="InterPro" id="IPR000566">
    <property type="entry name" value="Lipocln_cytosolic_FA-bd_dom"/>
</dbReference>
<evidence type="ECO:0000313" key="8">
    <source>
        <dbReference type="EMBL" id="CAG9565650.1"/>
    </source>
</evidence>
<evidence type="ECO:0000313" key="9">
    <source>
        <dbReference type="Proteomes" id="UP000789524"/>
    </source>
</evidence>